<keyword evidence="3" id="KW-0808">Transferase</keyword>
<feature type="domain" description="Polymerase nucleotidyl transferase" evidence="10">
    <location>
        <begin position="12"/>
        <end position="90"/>
    </location>
</feature>
<dbReference type="OrthoDB" id="9809323at2"/>
<dbReference type="Gene3D" id="3.30.460.10">
    <property type="entry name" value="Beta Polymerase, domain 2"/>
    <property type="match status" value="1"/>
</dbReference>
<evidence type="ECO:0000313" key="12">
    <source>
        <dbReference type="Proteomes" id="UP000295531"/>
    </source>
</evidence>
<evidence type="ECO:0000256" key="2">
    <source>
        <dbReference type="ARBA" id="ARBA00022649"/>
    </source>
</evidence>
<evidence type="ECO:0000256" key="4">
    <source>
        <dbReference type="ARBA" id="ARBA00022695"/>
    </source>
</evidence>
<keyword evidence="7" id="KW-0067">ATP-binding</keyword>
<dbReference type="InterPro" id="IPR002934">
    <property type="entry name" value="Polymerase_NTP_transf_dom"/>
</dbReference>
<evidence type="ECO:0000256" key="7">
    <source>
        <dbReference type="ARBA" id="ARBA00022840"/>
    </source>
</evidence>
<keyword evidence="4" id="KW-0548">Nucleotidyltransferase</keyword>
<comment type="cofactor">
    <cofactor evidence="1">
        <name>Mg(2+)</name>
        <dbReference type="ChEBI" id="CHEBI:18420"/>
    </cofactor>
</comment>
<keyword evidence="2" id="KW-1277">Toxin-antitoxin system</keyword>
<keyword evidence="12" id="KW-1185">Reference proteome</keyword>
<dbReference type="Pfam" id="PF01909">
    <property type="entry name" value="NTP_transf_2"/>
    <property type="match status" value="1"/>
</dbReference>
<dbReference type="RefSeq" id="WP_133540201.1">
    <property type="nucleotide sequence ID" value="NZ_SNXI01000013.1"/>
</dbReference>
<proteinExistence type="inferred from homology"/>
<dbReference type="InterPro" id="IPR052038">
    <property type="entry name" value="Type-VII_TA_antitoxin"/>
</dbReference>
<comment type="similarity">
    <text evidence="9">Belongs to the MntA antitoxin family.</text>
</comment>
<evidence type="ECO:0000256" key="6">
    <source>
        <dbReference type="ARBA" id="ARBA00022741"/>
    </source>
</evidence>
<evidence type="ECO:0000313" key="11">
    <source>
        <dbReference type="EMBL" id="TDP31311.1"/>
    </source>
</evidence>
<evidence type="ECO:0000256" key="8">
    <source>
        <dbReference type="ARBA" id="ARBA00022842"/>
    </source>
</evidence>
<comment type="caution">
    <text evidence="11">The sequence shown here is derived from an EMBL/GenBank/DDBJ whole genome shotgun (WGS) entry which is preliminary data.</text>
</comment>
<dbReference type="PANTHER" id="PTHR33571:SF12">
    <property type="entry name" value="BSL3053 PROTEIN"/>
    <property type="match status" value="1"/>
</dbReference>
<dbReference type="PANTHER" id="PTHR33571">
    <property type="entry name" value="SSL8005 PROTEIN"/>
    <property type="match status" value="1"/>
</dbReference>
<dbReference type="EMBL" id="SNXI01000013">
    <property type="protein sequence ID" value="TDP31311.1"/>
    <property type="molecule type" value="Genomic_DNA"/>
</dbReference>
<dbReference type="GO" id="GO:0046872">
    <property type="term" value="F:metal ion binding"/>
    <property type="evidence" value="ECO:0007669"/>
    <property type="project" value="UniProtKB-KW"/>
</dbReference>
<dbReference type="Proteomes" id="UP000295531">
    <property type="component" value="Unassembled WGS sequence"/>
</dbReference>
<dbReference type="GO" id="GO:0016779">
    <property type="term" value="F:nucleotidyltransferase activity"/>
    <property type="evidence" value="ECO:0007669"/>
    <property type="project" value="UniProtKB-KW"/>
</dbReference>
<keyword evidence="5" id="KW-0479">Metal-binding</keyword>
<protein>
    <recommendedName>
        <fullName evidence="10">Polymerase nucleotidyl transferase domain-containing protein</fullName>
    </recommendedName>
</protein>
<sequence>MADLTKLLTRHREEIQQIVEKHHAKNVRVFGSVASNTDVEGSDLDLLVETTPETTLFDIGAIKFELGELLGVELDVLTPNSLPLSFKKQVERAVCSI</sequence>
<keyword evidence="8" id="KW-0460">Magnesium</keyword>
<dbReference type="SUPFAM" id="SSF81301">
    <property type="entry name" value="Nucleotidyltransferase"/>
    <property type="match status" value="1"/>
</dbReference>
<reference evidence="11 12" key="1">
    <citation type="submission" date="2019-03" db="EMBL/GenBank/DDBJ databases">
        <title>Freshwater and sediment microbial communities from various areas in North America, analyzing microbe dynamics in response to fracking.</title>
        <authorList>
            <person name="Lamendella R."/>
        </authorList>
    </citation>
    <scope>NUCLEOTIDE SEQUENCE [LARGE SCALE GENOMIC DNA]</scope>
    <source>
        <strain evidence="11 12">18_TX</strain>
    </source>
</reference>
<evidence type="ECO:0000259" key="10">
    <source>
        <dbReference type="Pfam" id="PF01909"/>
    </source>
</evidence>
<dbReference type="InterPro" id="IPR043519">
    <property type="entry name" value="NT_sf"/>
</dbReference>
<name>A0A4R6P1H6_9GAMM</name>
<gene>
    <name evidence="11" type="ORF">DEU29_11382</name>
</gene>
<organism evidence="11 12">
    <name type="scientific">Idiomarina aquatica</name>
    <dbReference type="NCBI Taxonomy" id="1327752"/>
    <lineage>
        <taxon>Bacteria</taxon>
        <taxon>Pseudomonadati</taxon>
        <taxon>Pseudomonadota</taxon>
        <taxon>Gammaproteobacteria</taxon>
        <taxon>Alteromonadales</taxon>
        <taxon>Idiomarinaceae</taxon>
        <taxon>Idiomarina</taxon>
    </lineage>
</organism>
<accession>A0A4R6P1H6</accession>
<evidence type="ECO:0000256" key="5">
    <source>
        <dbReference type="ARBA" id="ARBA00022723"/>
    </source>
</evidence>
<dbReference type="CDD" id="cd05403">
    <property type="entry name" value="NT_KNTase_like"/>
    <property type="match status" value="1"/>
</dbReference>
<evidence type="ECO:0000256" key="3">
    <source>
        <dbReference type="ARBA" id="ARBA00022679"/>
    </source>
</evidence>
<dbReference type="GO" id="GO:0005524">
    <property type="term" value="F:ATP binding"/>
    <property type="evidence" value="ECO:0007669"/>
    <property type="project" value="UniProtKB-KW"/>
</dbReference>
<evidence type="ECO:0000256" key="9">
    <source>
        <dbReference type="ARBA" id="ARBA00038276"/>
    </source>
</evidence>
<evidence type="ECO:0000256" key="1">
    <source>
        <dbReference type="ARBA" id="ARBA00001946"/>
    </source>
</evidence>
<dbReference type="AlphaFoldDB" id="A0A4R6P1H6"/>
<keyword evidence="6" id="KW-0547">Nucleotide-binding</keyword>